<dbReference type="InterPro" id="IPR017871">
    <property type="entry name" value="ABC_transporter-like_CS"/>
</dbReference>
<keyword evidence="14" id="KW-1185">Reference proteome</keyword>
<feature type="transmembrane region" description="Helical" evidence="10">
    <location>
        <begin position="20"/>
        <end position="42"/>
    </location>
</feature>
<dbReference type="GO" id="GO:0140359">
    <property type="term" value="F:ABC-type transporter activity"/>
    <property type="evidence" value="ECO:0007669"/>
    <property type="project" value="InterPro"/>
</dbReference>
<dbReference type="GO" id="GO:0034040">
    <property type="term" value="F:ATPase-coupled lipid transmembrane transporter activity"/>
    <property type="evidence" value="ECO:0007669"/>
    <property type="project" value="TreeGrafter"/>
</dbReference>
<evidence type="ECO:0000256" key="9">
    <source>
        <dbReference type="SAM" id="MobiDB-lite"/>
    </source>
</evidence>
<dbReference type="SUPFAM" id="SSF52540">
    <property type="entry name" value="P-loop containing nucleoside triphosphate hydrolases"/>
    <property type="match status" value="1"/>
</dbReference>
<evidence type="ECO:0000256" key="10">
    <source>
        <dbReference type="SAM" id="Phobius"/>
    </source>
</evidence>
<dbReference type="PROSITE" id="PS50929">
    <property type="entry name" value="ABC_TM1F"/>
    <property type="match status" value="1"/>
</dbReference>
<dbReference type="EMBL" id="SLWX01000015">
    <property type="protein sequence ID" value="TCO73749.1"/>
    <property type="molecule type" value="Genomic_DNA"/>
</dbReference>
<dbReference type="InterPro" id="IPR036640">
    <property type="entry name" value="ABC1_TM_sf"/>
</dbReference>
<dbReference type="Gene3D" id="1.20.1560.10">
    <property type="entry name" value="ABC transporter type 1, transmembrane domain"/>
    <property type="match status" value="1"/>
</dbReference>
<organism evidence="13 14">
    <name type="scientific">Chromatocurvus halotolerans</name>
    <dbReference type="NCBI Taxonomy" id="1132028"/>
    <lineage>
        <taxon>Bacteria</taxon>
        <taxon>Pseudomonadati</taxon>
        <taxon>Pseudomonadota</taxon>
        <taxon>Gammaproteobacteria</taxon>
        <taxon>Cellvibrionales</taxon>
        <taxon>Halieaceae</taxon>
        <taxon>Chromatocurvus</taxon>
    </lineage>
</organism>
<evidence type="ECO:0000313" key="14">
    <source>
        <dbReference type="Proteomes" id="UP000294980"/>
    </source>
</evidence>
<dbReference type="GO" id="GO:0016887">
    <property type="term" value="F:ATP hydrolysis activity"/>
    <property type="evidence" value="ECO:0007669"/>
    <property type="project" value="InterPro"/>
</dbReference>
<dbReference type="InterPro" id="IPR011527">
    <property type="entry name" value="ABC1_TM_dom"/>
</dbReference>
<sequence length="585" mass="62539">MTEKPKTDLQKALQQCRDSFFAVGVFSMFSNLLMLVPAFYMLQVYDRVVTSGSLPTLTMLTLIAMFLLGTMGALEWVRSRILVRVSARLEASLSPRLYDLCFKRALMSGTETGSTQPLQDLNGLRQFLSGNGPYAFFDAPWLPVYLLIMFLFHPLIGVLGVVAAMLLITLAIANERLTSPPLSEANREHSTTSAATTTNLRNAEVIASMGMLERLRSRWSERNQSVVYYQGLASDRAGIFTAASKTLRLAVQSLALGLGAYLAVQQEISPGTMIAGAILLGRALAPVDQMIGAWKGFVSARGQYQRLNELLDKFPATESGLTLPAPEGAISAEGAAIVPPGARTPVVMGATFAIAPGDAVGVIGPSAAGKSTLIRAIIGIWPTAAGAVRIDGAESTSYNREQLGPHIGYLPQDIELFDGTVGENIARFGELDAERIVQAARDAGVHEMILQLPNGYDTVIGQSGGVLSGGQRQRIGLARALYGEPAIVILDEPNSNLDDQGNAALQQALRKLKERGCTLLIISHRTAILSEVDKLLLMREGRVADFGPRDTVLTRLKGQTEGLKLASPAPRPGANTAPPSTTGQG</sequence>
<name>A0A4R2KRY2_9GAMM</name>
<comment type="subcellular location">
    <subcellularLocation>
        <location evidence="1">Cell membrane</location>
        <topology evidence="1">Multi-pass membrane protein</topology>
    </subcellularLocation>
</comment>
<evidence type="ECO:0000256" key="5">
    <source>
        <dbReference type="ARBA" id="ARBA00022741"/>
    </source>
</evidence>
<evidence type="ECO:0000256" key="2">
    <source>
        <dbReference type="ARBA" id="ARBA00022448"/>
    </source>
</evidence>
<dbReference type="GO" id="GO:0030253">
    <property type="term" value="P:protein secretion by the type I secretion system"/>
    <property type="evidence" value="ECO:0007669"/>
    <property type="project" value="InterPro"/>
</dbReference>
<dbReference type="InterPro" id="IPR047957">
    <property type="entry name" value="ABC_AprD-like_6TM"/>
</dbReference>
<dbReference type="GO" id="GO:0030256">
    <property type="term" value="C:type I protein secretion system complex"/>
    <property type="evidence" value="ECO:0007669"/>
    <property type="project" value="InterPro"/>
</dbReference>
<protein>
    <submittedName>
        <fullName evidence="13">ATP-binding cassette subfamily C protein EexD</fullName>
    </submittedName>
</protein>
<dbReference type="FunFam" id="3.40.50.300:FF:001444">
    <property type="entry name" value="ABC transporter ATP-binding protein"/>
    <property type="match status" value="1"/>
</dbReference>
<dbReference type="NCBIfam" id="TIGR01842">
    <property type="entry name" value="type_I_sec_PrtD"/>
    <property type="match status" value="1"/>
</dbReference>
<dbReference type="InterPro" id="IPR003593">
    <property type="entry name" value="AAA+_ATPase"/>
</dbReference>
<dbReference type="Gene3D" id="3.40.50.300">
    <property type="entry name" value="P-loop containing nucleotide triphosphate hydrolases"/>
    <property type="match status" value="1"/>
</dbReference>
<dbReference type="CDD" id="cd18586">
    <property type="entry name" value="ABC_6TM_PrtD_like"/>
    <property type="match status" value="1"/>
</dbReference>
<evidence type="ECO:0000313" key="13">
    <source>
        <dbReference type="EMBL" id="TCO73749.1"/>
    </source>
</evidence>
<dbReference type="InterPro" id="IPR039421">
    <property type="entry name" value="Type_1_exporter"/>
</dbReference>
<dbReference type="Pfam" id="PF00005">
    <property type="entry name" value="ABC_tran"/>
    <property type="match status" value="1"/>
</dbReference>
<dbReference type="RefSeq" id="WP_117319330.1">
    <property type="nucleotide sequence ID" value="NZ_QQSW01000024.1"/>
</dbReference>
<reference evidence="13 14" key="1">
    <citation type="submission" date="2019-03" db="EMBL/GenBank/DDBJ databases">
        <title>Genomic Encyclopedia of Type Strains, Phase IV (KMG-IV): sequencing the most valuable type-strain genomes for metagenomic binning, comparative biology and taxonomic classification.</title>
        <authorList>
            <person name="Goeker M."/>
        </authorList>
    </citation>
    <scope>NUCLEOTIDE SEQUENCE [LARGE SCALE GENOMIC DNA]</scope>
    <source>
        <strain evidence="13 14">DSM 23344</strain>
    </source>
</reference>
<feature type="transmembrane region" description="Helical" evidence="10">
    <location>
        <begin position="54"/>
        <end position="74"/>
    </location>
</feature>
<evidence type="ECO:0000256" key="8">
    <source>
        <dbReference type="ARBA" id="ARBA00023136"/>
    </source>
</evidence>
<keyword evidence="5" id="KW-0547">Nucleotide-binding</keyword>
<proteinExistence type="predicted"/>
<dbReference type="InterPro" id="IPR027417">
    <property type="entry name" value="P-loop_NTPase"/>
</dbReference>
<keyword evidence="7 10" id="KW-1133">Transmembrane helix</keyword>
<dbReference type="SMART" id="SM00382">
    <property type="entry name" value="AAA"/>
    <property type="match status" value="1"/>
</dbReference>
<dbReference type="AlphaFoldDB" id="A0A4R2KRY2"/>
<dbReference type="PROSITE" id="PS00211">
    <property type="entry name" value="ABC_TRANSPORTER_1"/>
    <property type="match status" value="1"/>
</dbReference>
<feature type="domain" description="ABC transporter" evidence="11">
    <location>
        <begin position="330"/>
        <end position="565"/>
    </location>
</feature>
<keyword evidence="4 10" id="KW-0812">Transmembrane</keyword>
<dbReference type="FunFam" id="1.20.1560.10:FF:000109">
    <property type="entry name" value="Alkaline protease secretion ATP-binding protein aprD"/>
    <property type="match status" value="1"/>
</dbReference>
<feature type="region of interest" description="Disordered" evidence="9">
    <location>
        <begin position="560"/>
        <end position="585"/>
    </location>
</feature>
<dbReference type="PANTHER" id="PTHR24221">
    <property type="entry name" value="ATP-BINDING CASSETTE SUB-FAMILY B"/>
    <property type="match status" value="1"/>
</dbReference>
<evidence type="ECO:0000256" key="4">
    <source>
        <dbReference type="ARBA" id="ARBA00022692"/>
    </source>
</evidence>
<dbReference type="Pfam" id="PF00664">
    <property type="entry name" value="ABC_membrane"/>
    <property type="match status" value="1"/>
</dbReference>
<keyword evidence="6 13" id="KW-0067">ATP-binding</keyword>
<dbReference type="InterPro" id="IPR003439">
    <property type="entry name" value="ABC_transporter-like_ATP-bd"/>
</dbReference>
<gene>
    <name evidence="13" type="ORF">EV688_11566</name>
</gene>
<dbReference type="InterPro" id="IPR010128">
    <property type="entry name" value="ATPase_T1SS_PrtD-like"/>
</dbReference>
<keyword evidence="8 10" id="KW-0472">Membrane</keyword>
<feature type="domain" description="ABC transmembrane type-1" evidence="12">
    <location>
        <begin position="21"/>
        <end position="299"/>
    </location>
</feature>
<keyword evidence="2" id="KW-0813">Transport</keyword>
<dbReference type="GO" id="GO:0005886">
    <property type="term" value="C:plasma membrane"/>
    <property type="evidence" value="ECO:0007669"/>
    <property type="project" value="UniProtKB-SubCell"/>
</dbReference>
<dbReference type="Proteomes" id="UP000294980">
    <property type="component" value="Unassembled WGS sequence"/>
</dbReference>
<dbReference type="PROSITE" id="PS50893">
    <property type="entry name" value="ABC_TRANSPORTER_2"/>
    <property type="match status" value="1"/>
</dbReference>
<dbReference type="OrthoDB" id="9806127at2"/>
<evidence type="ECO:0000256" key="7">
    <source>
        <dbReference type="ARBA" id="ARBA00022989"/>
    </source>
</evidence>
<keyword evidence="3" id="KW-1003">Cell membrane</keyword>
<dbReference type="SUPFAM" id="SSF90123">
    <property type="entry name" value="ABC transporter transmembrane region"/>
    <property type="match status" value="1"/>
</dbReference>
<evidence type="ECO:0000256" key="1">
    <source>
        <dbReference type="ARBA" id="ARBA00004651"/>
    </source>
</evidence>
<evidence type="ECO:0000256" key="6">
    <source>
        <dbReference type="ARBA" id="ARBA00022840"/>
    </source>
</evidence>
<feature type="transmembrane region" description="Helical" evidence="10">
    <location>
        <begin position="144"/>
        <end position="173"/>
    </location>
</feature>
<dbReference type="GO" id="GO:0005524">
    <property type="term" value="F:ATP binding"/>
    <property type="evidence" value="ECO:0007669"/>
    <property type="project" value="UniProtKB-KW"/>
</dbReference>
<evidence type="ECO:0000256" key="3">
    <source>
        <dbReference type="ARBA" id="ARBA00022475"/>
    </source>
</evidence>
<evidence type="ECO:0000259" key="11">
    <source>
        <dbReference type="PROSITE" id="PS50893"/>
    </source>
</evidence>
<comment type="caution">
    <text evidence="13">The sequence shown here is derived from an EMBL/GenBank/DDBJ whole genome shotgun (WGS) entry which is preliminary data.</text>
</comment>
<evidence type="ECO:0000259" key="12">
    <source>
        <dbReference type="PROSITE" id="PS50929"/>
    </source>
</evidence>
<dbReference type="PANTHER" id="PTHR24221:SF248">
    <property type="entry name" value="ABC TRANSPORTER TRANSMEMBRANE REGION"/>
    <property type="match status" value="1"/>
</dbReference>
<accession>A0A4R2KRY2</accession>